<sequence>MINSSPTRNFRKGKEFYCMTQDSISFLGSSIKVDRPVHYSPSISNGVVELLNSNGKDTFKVNGYSSQAIHGAIQTIKGGDQPP</sequence>
<dbReference type="EMBL" id="QGNW01000055">
    <property type="protein sequence ID" value="RVX05577.1"/>
    <property type="molecule type" value="Genomic_DNA"/>
</dbReference>
<evidence type="ECO:0000313" key="2">
    <source>
        <dbReference type="Proteomes" id="UP000288805"/>
    </source>
</evidence>
<gene>
    <name evidence="1" type="ORF">CK203_027361</name>
</gene>
<reference evidence="1 2" key="1">
    <citation type="journal article" date="2018" name="PLoS Genet.">
        <title>Population sequencing reveals clonal diversity and ancestral inbreeding in the grapevine cultivar Chardonnay.</title>
        <authorList>
            <person name="Roach M.J."/>
            <person name="Johnson D.L."/>
            <person name="Bohlmann J."/>
            <person name="van Vuuren H.J."/>
            <person name="Jones S.J."/>
            <person name="Pretorius I.S."/>
            <person name="Schmidt S.A."/>
            <person name="Borneman A.R."/>
        </authorList>
    </citation>
    <scope>NUCLEOTIDE SEQUENCE [LARGE SCALE GENOMIC DNA]</scope>
    <source>
        <strain evidence="2">cv. Chardonnay</strain>
        <tissue evidence="1">Leaf</tissue>
    </source>
</reference>
<name>A0A438J9D0_VITVI</name>
<protein>
    <submittedName>
        <fullName evidence="1">Uncharacterized protein</fullName>
    </submittedName>
</protein>
<organism evidence="1 2">
    <name type="scientific">Vitis vinifera</name>
    <name type="common">Grape</name>
    <dbReference type="NCBI Taxonomy" id="29760"/>
    <lineage>
        <taxon>Eukaryota</taxon>
        <taxon>Viridiplantae</taxon>
        <taxon>Streptophyta</taxon>
        <taxon>Embryophyta</taxon>
        <taxon>Tracheophyta</taxon>
        <taxon>Spermatophyta</taxon>
        <taxon>Magnoliopsida</taxon>
        <taxon>eudicotyledons</taxon>
        <taxon>Gunneridae</taxon>
        <taxon>Pentapetalae</taxon>
        <taxon>rosids</taxon>
        <taxon>Vitales</taxon>
        <taxon>Vitaceae</taxon>
        <taxon>Viteae</taxon>
        <taxon>Vitis</taxon>
    </lineage>
</organism>
<dbReference type="AlphaFoldDB" id="A0A438J9D0"/>
<comment type="caution">
    <text evidence="1">The sequence shown here is derived from an EMBL/GenBank/DDBJ whole genome shotgun (WGS) entry which is preliminary data.</text>
</comment>
<dbReference type="Proteomes" id="UP000288805">
    <property type="component" value="Unassembled WGS sequence"/>
</dbReference>
<accession>A0A438J9D0</accession>
<proteinExistence type="predicted"/>
<evidence type="ECO:0000313" key="1">
    <source>
        <dbReference type="EMBL" id="RVX05577.1"/>
    </source>
</evidence>